<organism evidence="1 2">
    <name type="scientific">Gordonia phage Gsput1</name>
    <dbReference type="NCBI Taxonomy" id="1622193"/>
    <lineage>
        <taxon>Viruses</taxon>
        <taxon>Duplodnaviria</taxon>
        <taxon>Heunggongvirae</taxon>
        <taxon>Uroviricota</taxon>
        <taxon>Caudoviricetes</taxon>
        <taxon>Ruthgordonvirinae</taxon>
        <taxon>Gesputvirus</taxon>
        <taxon>Gesputvirus gsput1</taxon>
    </lineage>
</organism>
<dbReference type="OrthoDB" id="6338at10239"/>
<evidence type="ECO:0000313" key="2">
    <source>
        <dbReference type="Proteomes" id="UP000033018"/>
    </source>
</evidence>
<protein>
    <recommendedName>
        <fullName evidence="3">Minor tail protein</fullName>
    </recommendedName>
</protein>
<dbReference type="KEGG" id="vg:28800863"/>
<dbReference type="EMBL" id="KP790011">
    <property type="protein sequence ID" value="AKC03049.1"/>
    <property type="molecule type" value="Genomic_DNA"/>
</dbReference>
<evidence type="ECO:0000313" key="1">
    <source>
        <dbReference type="EMBL" id="AKC03049.1"/>
    </source>
</evidence>
<keyword evidence="2" id="KW-1185">Reference proteome</keyword>
<accession>A0A0E3T6Z1</accession>
<dbReference type="Proteomes" id="UP000033018">
    <property type="component" value="Segment"/>
</dbReference>
<name>A0A0E3T6Z1_9CAUD</name>
<gene>
    <name evidence="1" type="ORF">Gsput1_24</name>
</gene>
<reference evidence="1 2" key="1">
    <citation type="journal article" date="2015" name="Sci. Rep.">
        <title>Bacteriophages of wastewater foaming-associated filamentous Gordonia reduce host levels in raw activated sludge.</title>
        <authorList>
            <person name="Liu M."/>
            <person name="Gill J.J."/>
            <person name="Young R."/>
            <person name="Summer E.J."/>
        </authorList>
    </citation>
    <scope>NUCLEOTIDE SEQUENCE [LARGE SCALE GENOMIC DNA]</scope>
</reference>
<proteinExistence type="predicted"/>
<evidence type="ECO:0008006" key="3">
    <source>
        <dbReference type="Google" id="ProtNLM"/>
    </source>
</evidence>
<dbReference type="RefSeq" id="YP_009275710.1">
    <property type="nucleotide sequence ID" value="NC_030932.1"/>
</dbReference>
<sequence length="352" mass="36963">MTTNYDEYGATWDDLALVLEANFIDYEAYPVTGSMLVEVRNKLGKVPLPRGKQGLQGPPGKAAKPFERVVKVASAGSLPGDPDADDKATAWVAEDTGLMWAWNGSAFAAVGLFRGETGPMGPAVTILPGNVTATDPGTAPTHAFEKVSDGVYLYHVTLPRGARGPQGERGPEGPAAAISQASDYNQESGTPAVGSVLRMGALGKWEPTPNYREAGPYVPDASAWTEYNEIVGTTAPQRTVVSVNVPPQPFPWRPRAFASCHVAGPSDGTMSLEARLGSDSGQVIARGIAYGGGDKHVTAVPDFGGPVTESSVVAANTGVTVFLVMRRASGILPWKQRKGFGALQVWCVPVVN</sequence>
<dbReference type="GeneID" id="28800863"/>